<gene>
    <name evidence="10" type="ORF">FOA43_001617</name>
</gene>
<evidence type="ECO:0000256" key="4">
    <source>
        <dbReference type="ARBA" id="ARBA00022692"/>
    </source>
</evidence>
<dbReference type="OrthoDB" id="1666796at2759"/>
<dbReference type="Pfam" id="PF02990">
    <property type="entry name" value="EMP70"/>
    <property type="match status" value="1"/>
</dbReference>
<keyword evidence="5" id="KW-0732">Signal</keyword>
<dbReference type="EMBL" id="CP064812">
    <property type="protein sequence ID" value="QPG74292.1"/>
    <property type="molecule type" value="Genomic_DNA"/>
</dbReference>
<feature type="transmembrane region" description="Helical" evidence="9">
    <location>
        <begin position="397"/>
        <end position="422"/>
    </location>
</feature>
<dbReference type="GO" id="GO:0072657">
    <property type="term" value="P:protein localization to membrane"/>
    <property type="evidence" value="ECO:0007669"/>
    <property type="project" value="TreeGrafter"/>
</dbReference>
<keyword evidence="6 9" id="KW-1133">Transmembrane helix</keyword>
<feature type="transmembrane region" description="Helical" evidence="9">
    <location>
        <begin position="470"/>
        <end position="490"/>
    </location>
</feature>
<protein>
    <recommendedName>
        <fullName evidence="9">Transmembrane 9 superfamily member</fullName>
    </recommendedName>
</protein>
<accession>A0A875S2I4</accession>
<dbReference type="GO" id="GO:0016020">
    <property type="term" value="C:membrane"/>
    <property type="evidence" value="ECO:0007669"/>
    <property type="project" value="UniProtKB-SubCell"/>
</dbReference>
<organism evidence="10 11">
    <name type="scientific">Eeniella nana</name>
    <name type="common">Yeast</name>
    <name type="synonym">Brettanomyces nanus</name>
    <dbReference type="NCBI Taxonomy" id="13502"/>
    <lineage>
        <taxon>Eukaryota</taxon>
        <taxon>Fungi</taxon>
        <taxon>Dikarya</taxon>
        <taxon>Ascomycota</taxon>
        <taxon>Saccharomycotina</taxon>
        <taxon>Pichiomycetes</taxon>
        <taxon>Pichiales</taxon>
        <taxon>Pichiaceae</taxon>
        <taxon>Brettanomyces</taxon>
    </lineage>
</organism>
<feature type="transmembrane region" description="Helical" evidence="9">
    <location>
        <begin position="226"/>
        <end position="250"/>
    </location>
</feature>
<feature type="transmembrane region" description="Helical" evidence="9">
    <location>
        <begin position="176"/>
        <end position="198"/>
    </location>
</feature>
<evidence type="ECO:0000256" key="2">
    <source>
        <dbReference type="ARBA" id="ARBA00004555"/>
    </source>
</evidence>
<feature type="transmembrane region" description="Helical" evidence="9">
    <location>
        <begin position="434"/>
        <end position="458"/>
    </location>
</feature>
<feature type="transmembrane region" description="Helical" evidence="9">
    <location>
        <begin position="502"/>
        <end position="535"/>
    </location>
</feature>
<keyword evidence="7" id="KW-0333">Golgi apparatus</keyword>
<dbReference type="AlphaFoldDB" id="A0A875S2I4"/>
<name>A0A875S2I4_EENNA</name>
<reference evidence="10" key="1">
    <citation type="submission" date="2020-10" db="EMBL/GenBank/DDBJ databases">
        <authorList>
            <person name="Roach M.J.R."/>
        </authorList>
    </citation>
    <scope>NUCLEOTIDE SEQUENCE</scope>
    <source>
        <strain evidence="10">CBS 1945</strain>
    </source>
</reference>
<evidence type="ECO:0000313" key="11">
    <source>
        <dbReference type="Proteomes" id="UP000662931"/>
    </source>
</evidence>
<dbReference type="InterPro" id="IPR004240">
    <property type="entry name" value="EMP70"/>
</dbReference>
<dbReference type="RefSeq" id="XP_038777857.1">
    <property type="nucleotide sequence ID" value="XM_038921929.1"/>
</dbReference>
<evidence type="ECO:0000313" key="10">
    <source>
        <dbReference type="EMBL" id="QPG74292.1"/>
    </source>
</evidence>
<dbReference type="KEGG" id="bnn:FOA43_001617"/>
<evidence type="ECO:0000256" key="7">
    <source>
        <dbReference type="ARBA" id="ARBA00023034"/>
    </source>
</evidence>
<proteinExistence type="inferred from homology"/>
<comment type="similarity">
    <text evidence="3 9">Belongs to the nonaspanin (TM9SF) (TC 9.A.2) family.</text>
</comment>
<evidence type="ECO:0000256" key="9">
    <source>
        <dbReference type="RuleBase" id="RU363079"/>
    </source>
</evidence>
<dbReference type="GO" id="GO:0005794">
    <property type="term" value="C:Golgi apparatus"/>
    <property type="evidence" value="ECO:0007669"/>
    <property type="project" value="UniProtKB-SubCell"/>
</dbReference>
<dbReference type="PANTHER" id="PTHR10766:SF55">
    <property type="entry name" value="TRANSMEMBRANE 9 SUPERFAMILY MEMBER 4"/>
    <property type="match status" value="1"/>
</dbReference>
<feature type="transmembrane region" description="Helical" evidence="9">
    <location>
        <begin position="262"/>
        <end position="284"/>
    </location>
</feature>
<feature type="transmembrane region" description="Helical" evidence="9">
    <location>
        <begin position="296"/>
        <end position="321"/>
    </location>
</feature>
<evidence type="ECO:0000256" key="1">
    <source>
        <dbReference type="ARBA" id="ARBA00004141"/>
    </source>
</evidence>
<keyword evidence="8 9" id="KW-0472">Membrane</keyword>
<dbReference type="Proteomes" id="UP000662931">
    <property type="component" value="Chromosome 1"/>
</dbReference>
<feature type="transmembrane region" description="Helical" evidence="9">
    <location>
        <begin position="333"/>
        <end position="354"/>
    </location>
</feature>
<evidence type="ECO:0000256" key="5">
    <source>
        <dbReference type="ARBA" id="ARBA00022729"/>
    </source>
</evidence>
<dbReference type="PANTHER" id="PTHR10766">
    <property type="entry name" value="TRANSMEMBRANE 9 SUPERFAMILY PROTEIN"/>
    <property type="match status" value="1"/>
</dbReference>
<sequence length="541" mass="60689">MSDYQLQFGVDQPCIRLCDRTTKPEAVKVASDLIEQDYTVNWLIDGLPGATTLIKPKTGKEPVRKCYVAGFSLGFVEDGVSYLHNHVMIVVRWSGGRHSKSIVGFEVYPRSVSDASCPGASHDFSNLALDPNKKDDTVIPFTYSVYWREDPSVKYEDRYSLYITPGDGAADDRMHWFAIINSLVLVSFLSIFAALVLMKTLHSELRQQQRNWEAVADDIFVQPTRISHLCVLAGTGIQLLFTIAGICVLLSTHMSPPTESVISVAMTLFVFAGFFAGFSSVQFYRFFSAKYTLVKAIWISFLSGSVLSALCFCVLIVCNLLTYEKQSSRALQLSTILALMGIYVLLQVPISILGGCLSLKVNVLSLLIPNKTLPPTELPSNFKANMSRPPWYNRWQYSLPICGFFPFGIIFVEIVFVYNSLWIDSTSARSMYGFLLLTTVLLCVVITEISIITTYLRLNSGDSHNWQWKSFGTCSCSIFLYLVIYSFNYLFRMKMVDAVSPLLYLTYSLMLNVIISVACGSIGLMTSTWFVYTIYTSVKTD</sequence>
<evidence type="ECO:0000256" key="8">
    <source>
        <dbReference type="ARBA" id="ARBA00023136"/>
    </source>
</evidence>
<keyword evidence="11" id="KW-1185">Reference proteome</keyword>
<dbReference type="GeneID" id="62195018"/>
<evidence type="ECO:0000256" key="3">
    <source>
        <dbReference type="ARBA" id="ARBA00005227"/>
    </source>
</evidence>
<evidence type="ECO:0000256" key="6">
    <source>
        <dbReference type="ARBA" id="ARBA00022989"/>
    </source>
</evidence>
<keyword evidence="4 9" id="KW-0812">Transmembrane</keyword>
<comment type="subcellular location">
    <subcellularLocation>
        <location evidence="2">Golgi apparatus</location>
    </subcellularLocation>
    <subcellularLocation>
        <location evidence="1">Membrane</location>
        <topology evidence="1">Multi-pass membrane protein</topology>
    </subcellularLocation>
</comment>